<dbReference type="InterPro" id="IPR008920">
    <property type="entry name" value="TF_FadR/GntR_C"/>
</dbReference>
<dbReference type="SUPFAM" id="SSF48008">
    <property type="entry name" value="GntR ligand-binding domain-like"/>
    <property type="match status" value="1"/>
</dbReference>
<dbReference type="SUPFAM" id="SSF46785">
    <property type="entry name" value="Winged helix' DNA-binding domain"/>
    <property type="match status" value="1"/>
</dbReference>
<dbReference type="SMART" id="SM00895">
    <property type="entry name" value="FCD"/>
    <property type="match status" value="1"/>
</dbReference>
<evidence type="ECO:0000313" key="9">
    <source>
        <dbReference type="Proteomes" id="UP000306223"/>
    </source>
</evidence>
<organism evidence="8 9">
    <name type="scientific">Paracoccus hibiscisoli</name>
    <dbReference type="NCBI Taxonomy" id="2023261"/>
    <lineage>
        <taxon>Bacteria</taxon>
        <taxon>Pseudomonadati</taxon>
        <taxon>Pseudomonadota</taxon>
        <taxon>Alphaproteobacteria</taxon>
        <taxon>Rhodobacterales</taxon>
        <taxon>Paracoccaceae</taxon>
        <taxon>Paracoccus</taxon>
    </lineage>
</organism>
<evidence type="ECO:0000256" key="2">
    <source>
        <dbReference type="ARBA" id="ARBA00023015"/>
    </source>
</evidence>
<dbReference type="InterPro" id="IPR011711">
    <property type="entry name" value="GntR_C"/>
</dbReference>
<evidence type="ECO:0000256" key="6">
    <source>
        <dbReference type="ARBA" id="ARBA00039592"/>
    </source>
</evidence>
<dbReference type="GO" id="GO:0003700">
    <property type="term" value="F:DNA-binding transcription factor activity"/>
    <property type="evidence" value="ECO:0007669"/>
    <property type="project" value="InterPro"/>
</dbReference>
<keyword evidence="3" id="KW-0238">DNA-binding</keyword>
<evidence type="ECO:0000313" key="8">
    <source>
        <dbReference type="EMBL" id="TJZ83789.1"/>
    </source>
</evidence>
<dbReference type="Gene3D" id="1.10.10.10">
    <property type="entry name" value="Winged helix-like DNA-binding domain superfamily/Winged helix DNA-binding domain"/>
    <property type="match status" value="1"/>
</dbReference>
<keyword evidence="9" id="KW-1185">Reference proteome</keyword>
<sequence>MTDPDSPFHPIDAARLSDAVVAQIEALILQGVLRPGERLPGERDLAERMGVSRPSLREALAAMQADGLLVARPGSGVFVADVLGSAFSPALVQLIARHPQAADDYLTFRKDLEGLAAERAAIAAGDTDLEVLDRIVQAMRHAHATPDPQAEAALDADFHMAIVEASHNLIALHMMRAMQDLLRQGMLFNRPRIFASPDLRDRILDQHIAINDALQMRDGPQARAALEEHLDLVAQTLSAQRRADDHAAVARLRLHNRPGS</sequence>
<proteinExistence type="predicted"/>
<dbReference type="EMBL" id="SUNH01000015">
    <property type="protein sequence ID" value="TJZ83789.1"/>
    <property type="molecule type" value="Genomic_DNA"/>
</dbReference>
<dbReference type="SMART" id="SM00345">
    <property type="entry name" value="HTH_GNTR"/>
    <property type="match status" value="1"/>
</dbReference>
<dbReference type="OrthoDB" id="5450856at2"/>
<dbReference type="Proteomes" id="UP000306223">
    <property type="component" value="Unassembled WGS sequence"/>
</dbReference>
<dbReference type="PANTHER" id="PTHR43537">
    <property type="entry name" value="TRANSCRIPTIONAL REGULATOR, GNTR FAMILY"/>
    <property type="match status" value="1"/>
</dbReference>
<dbReference type="InterPro" id="IPR036388">
    <property type="entry name" value="WH-like_DNA-bd_sf"/>
</dbReference>
<evidence type="ECO:0000256" key="5">
    <source>
        <dbReference type="ARBA" id="ARBA00037357"/>
    </source>
</evidence>
<dbReference type="InterPro" id="IPR036390">
    <property type="entry name" value="WH_DNA-bd_sf"/>
</dbReference>
<comment type="function">
    <text evidence="5">Transcriptional repressor for the pyruvate dehydrogenase complex genes aceEF and lpd.</text>
</comment>
<evidence type="ECO:0000256" key="4">
    <source>
        <dbReference type="ARBA" id="ARBA00023163"/>
    </source>
</evidence>
<dbReference type="PROSITE" id="PS50949">
    <property type="entry name" value="HTH_GNTR"/>
    <property type="match status" value="1"/>
</dbReference>
<dbReference type="Gene3D" id="1.20.120.530">
    <property type="entry name" value="GntR ligand-binding domain-like"/>
    <property type="match status" value="1"/>
</dbReference>
<keyword evidence="2" id="KW-0805">Transcription regulation</keyword>
<feature type="domain" description="HTH gntR-type" evidence="7">
    <location>
        <begin position="14"/>
        <end position="82"/>
    </location>
</feature>
<name>A0A4U0QPH0_9RHOB</name>
<dbReference type="InterPro" id="IPR000524">
    <property type="entry name" value="Tscrpt_reg_HTH_GntR"/>
</dbReference>
<protein>
    <recommendedName>
        <fullName evidence="6">Pyruvate dehydrogenase complex repressor</fullName>
    </recommendedName>
</protein>
<reference evidence="8 9" key="1">
    <citation type="submission" date="2019-04" db="EMBL/GenBank/DDBJ databases">
        <authorList>
            <person name="Li J."/>
        </authorList>
    </citation>
    <scope>NUCLEOTIDE SEQUENCE [LARGE SCALE GENOMIC DNA]</scope>
    <source>
        <strain evidence="8 9">CCTCC AB2016182</strain>
    </source>
</reference>
<dbReference type="RefSeq" id="WP_136856990.1">
    <property type="nucleotide sequence ID" value="NZ_SUNH01000015.1"/>
</dbReference>
<dbReference type="AlphaFoldDB" id="A0A4U0QPH0"/>
<gene>
    <name evidence="8" type="ORF">FA740_11880</name>
</gene>
<evidence type="ECO:0000259" key="7">
    <source>
        <dbReference type="PROSITE" id="PS50949"/>
    </source>
</evidence>
<comment type="caution">
    <text evidence="8">The sequence shown here is derived from an EMBL/GenBank/DDBJ whole genome shotgun (WGS) entry which is preliminary data.</text>
</comment>
<evidence type="ECO:0000256" key="3">
    <source>
        <dbReference type="ARBA" id="ARBA00023125"/>
    </source>
</evidence>
<accession>A0A4U0QPH0</accession>
<keyword evidence="1" id="KW-0678">Repressor</keyword>
<dbReference type="PRINTS" id="PR00035">
    <property type="entry name" value="HTHGNTR"/>
</dbReference>
<dbReference type="CDD" id="cd07377">
    <property type="entry name" value="WHTH_GntR"/>
    <property type="match status" value="1"/>
</dbReference>
<keyword evidence="4" id="KW-0804">Transcription</keyword>
<dbReference type="Pfam" id="PF07729">
    <property type="entry name" value="FCD"/>
    <property type="match status" value="1"/>
</dbReference>
<dbReference type="GO" id="GO:0003677">
    <property type="term" value="F:DNA binding"/>
    <property type="evidence" value="ECO:0007669"/>
    <property type="project" value="UniProtKB-KW"/>
</dbReference>
<dbReference type="PANTHER" id="PTHR43537:SF34">
    <property type="entry name" value="PYRUVATE DEHYDROGENASE COMPLEX REPRESSOR"/>
    <property type="match status" value="1"/>
</dbReference>
<evidence type="ECO:0000256" key="1">
    <source>
        <dbReference type="ARBA" id="ARBA00022491"/>
    </source>
</evidence>
<dbReference type="Pfam" id="PF00392">
    <property type="entry name" value="GntR"/>
    <property type="match status" value="1"/>
</dbReference>